<evidence type="ECO:0000256" key="1">
    <source>
        <dbReference type="ARBA" id="ARBA00012513"/>
    </source>
</evidence>
<reference evidence="8" key="1">
    <citation type="submission" date="2020-10" db="EMBL/GenBank/DDBJ databases">
        <authorList>
            <person name="Kikuchi T."/>
        </authorList>
    </citation>
    <scope>NUCLEOTIDE SEQUENCE</scope>
    <source>
        <strain evidence="8">NKZ352</strain>
    </source>
</reference>
<dbReference type="PROSITE" id="PS00107">
    <property type="entry name" value="PROTEIN_KINASE_ATP"/>
    <property type="match status" value="1"/>
</dbReference>
<name>A0A8S1HAP9_9PELO</name>
<dbReference type="PROSITE" id="PS00108">
    <property type="entry name" value="PROTEIN_KINASE_ST"/>
    <property type="match status" value="1"/>
</dbReference>
<comment type="similarity">
    <text evidence="5">Belongs to the protein kinase superfamily.</text>
</comment>
<protein>
    <recommendedName>
        <fullName evidence="1">non-specific serine/threonine protein kinase</fullName>
        <ecNumber evidence="1">2.7.11.1</ecNumber>
    </recommendedName>
</protein>
<keyword evidence="5" id="KW-0808">Transferase</keyword>
<dbReference type="InterPro" id="IPR011009">
    <property type="entry name" value="Kinase-like_dom_sf"/>
</dbReference>
<dbReference type="PROSITE" id="PS50011">
    <property type="entry name" value="PROTEIN_KINASE_DOM"/>
    <property type="match status" value="1"/>
</dbReference>
<keyword evidence="3 4" id="KW-0067">ATP-binding</keyword>
<dbReference type="GO" id="GO:0004674">
    <property type="term" value="F:protein serine/threonine kinase activity"/>
    <property type="evidence" value="ECO:0007669"/>
    <property type="project" value="UniProtKB-KW"/>
</dbReference>
<dbReference type="InterPro" id="IPR017441">
    <property type="entry name" value="Protein_kinase_ATP_BS"/>
</dbReference>
<dbReference type="Gene3D" id="1.10.510.10">
    <property type="entry name" value="Transferase(Phosphotransferase) domain 1"/>
    <property type="match status" value="1"/>
</dbReference>
<feature type="compositionally biased region" description="Basic and acidic residues" evidence="6">
    <location>
        <begin position="421"/>
        <end position="440"/>
    </location>
</feature>
<evidence type="ECO:0000313" key="9">
    <source>
        <dbReference type="Proteomes" id="UP000835052"/>
    </source>
</evidence>
<evidence type="ECO:0000256" key="4">
    <source>
        <dbReference type="PROSITE-ProRule" id="PRU10141"/>
    </source>
</evidence>
<dbReference type="SMART" id="SM00220">
    <property type="entry name" value="S_TKc"/>
    <property type="match status" value="1"/>
</dbReference>
<sequence>MSRPEPSPGTRKDSTAALTRLTSKTKIQKARAFSKNVPSSQQKRNKPEIVRKLLKAGELVLSLNQSYSWEVLCHLGSGGFGDVYKVKRTNNDKEFAMKTEFNVGSRTVRRLKVEKNLLQELMTRESRRHFVEFVEYGTNVEYKWFVMTLIGPSLDSVRRIFTRNYTCSTVYKTSIQLVEALQDLHNVGYLHRDIKPANVCIGLPPNDIVIFLLDFGIARKYLNKKGIQRPARSRVRFFGTARFCSRACHNNIDQSPKDDLEGWLYTVMDLFCVLTGLPWKMSKHPEILAKKNELFADQNLPAAVPSHFKRIMRYMNALKYTDCVDYHYVINELKTEATEQKISLTDKFDWEGKSEELKRKKTPPDENKEKSVGDEPQSGQCSETEEEVKVVDKKKDKKKDEQSGELVENVKLQKKKSPTRKTGEKGKESRSSDRPKEAPKRRWSKLTTKKSVEPMASSASPSTPTKK</sequence>
<dbReference type="AlphaFoldDB" id="A0A8S1HAP9"/>
<comment type="caution">
    <text evidence="8">The sequence shown here is derived from an EMBL/GenBank/DDBJ whole genome shotgun (WGS) entry which is preliminary data.</text>
</comment>
<dbReference type="SUPFAM" id="SSF56112">
    <property type="entry name" value="Protein kinase-like (PK-like)"/>
    <property type="match status" value="1"/>
</dbReference>
<dbReference type="InterPro" id="IPR000719">
    <property type="entry name" value="Prot_kinase_dom"/>
</dbReference>
<dbReference type="EC" id="2.7.11.1" evidence="1"/>
<dbReference type="EMBL" id="CAJGYM010000028">
    <property type="protein sequence ID" value="CAD6192524.1"/>
    <property type="molecule type" value="Genomic_DNA"/>
</dbReference>
<evidence type="ECO:0000256" key="6">
    <source>
        <dbReference type="SAM" id="MobiDB-lite"/>
    </source>
</evidence>
<evidence type="ECO:0000256" key="3">
    <source>
        <dbReference type="ARBA" id="ARBA00022840"/>
    </source>
</evidence>
<feature type="compositionally biased region" description="Basic and acidic residues" evidence="6">
    <location>
        <begin position="387"/>
        <end position="402"/>
    </location>
</feature>
<feature type="region of interest" description="Disordered" evidence="6">
    <location>
        <begin position="26"/>
        <end position="45"/>
    </location>
</feature>
<dbReference type="InterPro" id="IPR008271">
    <property type="entry name" value="Ser/Thr_kinase_AS"/>
</dbReference>
<dbReference type="PANTHER" id="PTHR11909">
    <property type="entry name" value="CASEIN KINASE-RELATED"/>
    <property type="match status" value="1"/>
</dbReference>
<keyword evidence="5" id="KW-0418">Kinase</keyword>
<evidence type="ECO:0000313" key="8">
    <source>
        <dbReference type="EMBL" id="CAD6192524.1"/>
    </source>
</evidence>
<evidence type="ECO:0000259" key="7">
    <source>
        <dbReference type="PROSITE" id="PS50011"/>
    </source>
</evidence>
<dbReference type="InterPro" id="IPR050235">
    <property type="entry name" value="CK1_Ser-Thr_kinase"/>
</dbReference>
<feature type="domain" description="Protein kinase" evidence="7">
    <location>
        <begin position="69"/>
        <end position="357"/>
    </location>
</feature>
<keyword evidence="5" id="KW-0723">Serine/threonine-protein kinase</keyword>
<feature type="binding site" evidence="4">
    <location>
        <position position="98"/>
    </location>
    <ligand>
        <name>ATP</name>
        <dbReference type="ChEBI" id="CHEBI:30616"/>
    </ligand>
</feature>
<dbReference type="OrthoDB" id="2687620at2759"/>
<feature type="compositionally biased region" description="Low complexity" evidence="6">
    <location>
        <begin position="456"/>
        <end position="467"/>
    </location>
</feature>
<feature type="compositionally biased region" description="Basic and acidic residues" evidence="6">
    <location>
        <begin position="355"/>
        <end position="373"/>
    </location>
</feature>
<evidence type="ECO:0000256" key="5">
    <source>
        <dbReference type="RuleBase" id="RU000304"/>
    </source>
</evidence>
<feature type="region of interest" description="Disordered" evidence="6">
    <location>
        <begin position="1"/>
        <end position="21"/>
    </location>
</feature>
<evidence type="ECO:0000256" key="2">
    <source>
        <dbReference type="ARBA" id="ARBA00022741"/>
    </source>
</evidence>
<dbReference type="GO" id="GO:0005524">
    <property type="term" value="F:ATP binding"/>
    <property type="evidence" value="ECO:0007669"/>
    <property type="project" value="UniProtKB-UniRule"/>
</dbReference>
<dbReference type="Proteomes" id="UP000835052">
    <property type="component" value="Unassembled WGS sequence"/>
</dbReference>
<accession>A0A8S1HAP9</accession>
<keyword evidence="2 4" id="KW-0547">Nucleotide-binding</keyword>
<dbReference type="Pfam" id="PF00069">
    <property type="entry name" value="Pkinase"/>
    <property type="match status" value="1"/>
</dbReference>
<proteinExistence type="inferred from homology"/>
<gene>
    <name evidence="8" type="ORF">CAUJ_LOCUS8443</name>
</gene>
<organism evidence="8 9">
    <name type="scientific">Caenorhabditis auriculariae</name>
    <dbReference type="NCBI Taxonomy" id="2777116"/>
    <lineage>
        <taxon>Eukaryota</taxon>
        <taxon>Metazoa</taxon>
        <taxon>Ecdysozoa</taxon>
        <taxon>Nematoda</taxon>
        <taxon>Chromadorea</taxon>
        <taxon>Rhabditida</taxon>
        <taxon>Rhabditina</taxon>
        <taxon>Rhabditomorpha</taxon>
        <taxon>Rhabditoidea</taxon>
        <taxon>Rhabditidae</taxon>
        <taxon>Peloderinae</taxon>
        <taxon>Caenorhabditis</taxon>
    </lineage>
</organism>
<keyword evidence="9" id="KW-1185">Reference proteome</keyword>
<feature type="region of interest" description="Disordered" evidence="6">
    <location>
        <begin position="355"/>
        <end position="467"/>
    </location>
</feature>